<reference evidence="1 2" key="1">
    <citation type="submission" date="2023-08" db="EMBL/GenBank/DDBJ databases">
        <title>The draft genome sequence of Paracraurococcus sp. LOR1-02.</title>
        <authorList>
            <person name="Kingkaew E."/>
            <person name="Tanasupawat S."/>
        </authorList>
    </citation>
    <scope>NUCLEOTIDE SEQUENCE [LARGE SCALE GENOMIC DNA]</scope>
    <source>
        <strain evidence="1 2">LOR1-02</strain>
    </source>
</reference>
<gene>
    <name evidence="1" type="ORF">Q7A36_29300</name>
</gene>
<comment type="caution">
    <text evidence="1">The sequence shown here is derived from an EMBL/GenBank/DDBJ whole genome shotgun (WGS) entry which is preliminary data.</text>
</comment>
<sequence>MPAITINGTAHTISDNLKCSLSDALLAEVKRCAQMVAEHPDADALFGITKDRSTLRETANRDGLEAQRMHGSLWSYDATEAQARWNDALYLVA</sequence>
<organism evidence="1 2">
    <name type="scientific">Paracraurococcus lichenis</name>
    <dbReference type="NCBI Taxonomy" id="3064888"/>
    <lineage>
        <taxon>Bacteria</taxon>
        <taxon>Pseudomonadati</taxon>
        <taxon>Pseudomonadota</taxon>
        <taxon>Alphaproteobacteria</taxon>
        <taxon>Acetobacterales</taxon>
        <taxon>Roseomonadaceae</taxon>
        <taxon>Paracraurococcus</taxon>
    </lineage>
</organism>
<dbReference type="RefSeq" id="WP_305107331.1">
    <property type="nucleotide sequence ID" value="NZ_JAUTWS010000048.1"/>
</dbReference>
<name>A0ABT9E8S6_9PROT</name>
<keyword evidence="2" id="KW-1185">Reference proteome</keyword>
<dbReference type="EMBL" id="JAUTWS010000048">
    <property type="protein sequence ID" value="MDO9712475.1"/>
    <property type="molecule type" value="Genomic_DNA"/>
</dbReference>
<evidence type="ECO:0000313" key="2">
    <source>
        <dbReference type="Proteomes" id="UP001243009"/>
    </source>
</evidence>
<evidence type="ECO:0000313" key="1">
    <source>
        <dbReference type="EMBL" id="MDO9712475.1"/>
    </source>
</evidence>
<protein>
    <submittedName>
        <fullName evidence="1">Uncharacterized protein</fullName>
    </submittedName>
</protein>
<proteinExistence type="predicted"/>
<accession>A0ABT9E8S6</accession>
<dbReference type="Proteomes" id="UP001243009">
    <property type="component" value="Unassembled WGS sequence"/>
</dbReference>